<evidence type="ECO:0000256" key="2">
    <source>
        <dbReference type="ARBA" id="ARBA00011838"/>
    </source>
</evidence>
<reference evidence="8" key="2">
    <citation type="journal article" date="2014" name="BMC Genomics">
        <title>An improved genome of the model marine alga Ostreococcus tauri unfolds by assessing Illumina de novo assemblies.</title>
        <authorList>
            <person name="Blanc-Mathieu R."/>
            <person name="Verhelst B."/>
            <person name="Derelle E."/>
            <person name="Rombauts S."/>
            <person name="Bouget F.Y."/>
            <person name="Carre I."/>
            <person name="Chateau A."/>
            <person name="Eyre-Walker A."/>
            <person name="Grimsley N."/>
            <person name="Moreau H."/>
            <person name="Piegu B."/>
            <person name="Rivals E."/>
            <person name="Schackwitz W."/>
            <person name="Van de Peer Y."/>
            <person name="Piganeau G."/>
        </authorList>
    </citation>
    <scope>NUCLEOTIDE SEQUENCE</scope>
    <source>
        <strain evidence="8">RCC4221</strain>
    </source>
</reference>
<dbReference type="GO" id="GO:0022625">
    <property type="term" value="C:cytosolic large ribosomal subunit"/>
    <property type="evidence" value="ECO:0007669"/>
    <property type="project" value="TreeGrafter"/>
</dbReference>
<dbReference type="Pfam" id="PF00181">
    <property type="entry name" value="Ribosomal_L2_N"/>
    <property type="match status" value="1"/>
</dbReference>
<comment type="similarity">
    <text evidence="1">Belongs to the universal ribosomal protein uL2 family.</text>
</comment>
<feature type="domain" description="Large ribosomal subunit protein uL2 RNA-binding" evidence="7">
    <location>
        <begin position="11"/>
        <end position="90"/>
    </location>
</feature>
<dbReference type="NCBIfam" id="NF007180">
    <property type="entry name" value="PRK09612.1"/>
    <property type="match status" value="1"/>
</dbReference>
<dbReference type="Pfam" id="PF03947">
    <property type="entry name" value="Ribosomal_L2_C"/>
    <property type="match status" value="1"/>
</dbReference>
<dbReference type="PANTHER" id="PTHR13691">
    <property type="entry name" value="RIBOSOMAL PROTEIN L2"/>
    <property type="match status" value="1"/>
</dbReference>
<evidence type="ECO:0000256" key="5">
    <source>
        <dbReference type="SAM" id="MobiDB-lite"/>
    </source>
</evidence>
<dbReference type="FunCoup" id="A0A090LZT6">
    <property type="interactions" value="1543"/>
</dbReference>
<protein>
    <submittedName>
        <fullName evidence="8">Ribosomal protein L2, conserved site</fullName>
    </submittedName>
    <submittedName>
        <fullName evidence="9">Ribosomal protein L8 component of cytosolic 80S ribosome and 60S large subunit</fullName>
    </submittedName>
</protein>
<dbReference type="InterPro" id="IPR002171">
    <property type="entry name" value="Ribosomal_uL2"/>
</dbReference>
<reference evidence="9" key="3">
    <citation type="submission" date="2017-04" db="EMBL/GenBank/DDBJ databases">
        <title>Population genomics of picophytoplankton unveils novel chromosome hypervariability.</title>
        <authorList>
            <consortium name="DOE Joint Genome Institute"/>
            <person name="Blanc-Mathieu R."/>
            <person name="Krasovec M."/>
            <person name="Hebrard M."/>
            <person name="Yau S."/>
            <person name="Desgranges E."/>
            <person name="Martin J."/>
            <person name="Schackwitz W."/>
            <person name="Kuo A."/>
            <person name="Salin G."/>
            <person name="Donnadieu C."/>
            <person name="Desdevises Y."/>
            <person name="Sanchez-Ferandin S."/>
            <person name="Moreau H."/>
            <person name="Rivals E."/>
            <person name="Grigoriev I.V."/>
            <person name="Grimsley N."/>
            <person name="Eyre-Walker A."/>
            <person name="Piganeau G."/>
        </authorList>
    </citation>
    <scope>NUCLEOTIDE SEQUENCE [LARGE SCALE GENOMIC DNA]</scope>
    <source>
        <strain evidence="9">RCC 1115</strain>
    </source>
</reference>
<dbReference type="STRING" id="70448.A0A090LZT6"/>
<dbReference type="Gene3D" id="4.10.950.10">
    <property type="entry name" value="Ribosomal protein L2, domain 3"/>
    <property type="match status" value="1"/>
</dbReference>
<dbReference type="PANTHER" id="PTHR13691:SF16">
    <property type="entry name" value="LARGE RIBOSOMAL SUBUNIT PROTEIN UL2"/>
    <property type="match status" value="1"/>
</dbReference>
<dbReference type="InterPro" id="IPR014722">
    <property type="entry name" value="Rib_uL2_dom2"/>
</dbReference>
<feature type="region of interest" description="Disordered" evidence="5">
    <location>
        <begin position="10"/>
        <end position="33"/>
    </location>
</feature>
<evidence type="ECO:0000313" key="10">
    <source>
        <dbReference type="Proteomes" id="UP000009170"/>
    </source>
</evidence>
<dbReference type="SMART" id="SM01383">
    <property type="entry name" value="Ribosomal_L2"/>
    <property type="match status" value="1"/>
</dbReference>
<dbReference type="GO" id="GO:0003723">
    <property type="term" value="F:RNA binding"/>
    <property type="evidence" value="ECO:0007669"/>
    <property type="project" value="InterPro"/>
</dbReference>
<gene>
    <name evidence="9" type="ORF">BE221DRAFT_188654</name>
    <name evidence="8" type="ORF">OT_ostta04g01860</name>
</gene>
<dbReference type="OrthoDB" id="585154at2759"/>
<keyword evidence="3 8" id="KW-0689">Ribosomal protein</keyword>
<dbReference type="InParanoid" id="A0A090LZT6"/>
<organism evidence="8 10">
    <name type="scientific">Ostreococcus tauri</name>
    <name type="common">Marine green alga</name>
    <dbReference type="NCBI Taxonomy" id="70448"/>
    <lineage>
        <taxon>Eukaryota</taxon>
        <taxon>Viridiplantae</taxon>
        <taxon>Chlorophyta</taxon>
        <taxon>Mamiellophyceae</taxon>
        <taxon>Mamiellales</taxon>
        <taxon>Bathycoccaceae</taxon>
        <taxon>Ostreococcus</taxon>
    </lineage>
</organism>
<dbReference type="EMBL" id="KZ155771">
    <property type="protein sequence ID" value="OUS49380.1"/>
    <property type="molecule type" value="Genomic_DNA"/>
</dbReference>
<dbReference type="Proteomes" id="UP000195557">
    <property type="component" value="Unassembled WGS sequence"/>
</dbReference>
<evidence type="ECO:0000256" key="4">
    <source>
        <dbReference type="ARBA" id="ARBA00023274"/>
    </source>
</evidence>
<dbReference type="FunFam" id="2.30.30.30:FF:000006">
    <property type="entry name" value="60S ribosomal protein L8"/>
    <property type="match status" value="1"/>
</dbReference>
<dbReference type="InterPro" id="IPR023672">
    <property type="entry name" value="Ribosomal_uL2_arc_euk"/>
</dbReference>
<dbReference type="InterPro" id="IPR022669">
    <property type="entry name" value="Ribosomal_uL2_C"/>
</dbReference>
<dbReference type="InterPro" id="IPR022671">
    <property type="entry name" value="Ribosomal_uL2_CS"/>
</dbReference>
<accession>A0A090LZT6</accession>
<dbReference type="InterPro" id="IPR012340">
    <property type="entry name" value="NA-bd_OB-fold"/>
</dbReference>
<keyword evidence="10" id="KW-1185">Reference proteome</keyword>
<dbReference type="AlphaFoldDB" id="A0A090LZT6"/>
<evidence type="ECO:0000256" key="3">
    <source>
        <dbReference type="ARBA" id="ARBA00022980"/>
    </source>
</evidence>
<sequence>MGRVIRSCRKGKGSVFRSHTHTRKGAAKHRQQDFSERHGYVKGVVTDIIHDPGRGAPLAKMTFRHTKRYGLQKETFIAAEGTYTGQFVYAGKKASLSIGNILPLSSMPEGTIICNVESKLGDRGTLAKASGEYCILISHNLDTGFSRIKLPSGSKKTIPSGCRATIGQVAGGGRLDKPMLKAGTAYHKYKVKRNSWPKVRGVAMNPVEHPHGGGNHQHIGHASTIRRDRPTGAKVGLIAARRTGRQRGAKGPEKDE</sequence>
<dbReference type="FunFam" id="2.40.50.140:FF:000020">
    <property type="entry name" value="60S ribosomal protein L2"/>
    <property type="match status" value="1"/>
</dbReference>
<reference evidence="8 10" key="1">
    <citation type="journal article" date="2006" name="Proc. Natl. Acad. Sci. U.S.A.">
        <title>Genome analysis of the smallest free-living eukaryote Ostreococcus tauri unveils many unique features.</title>
        <authorList>
            <person name="Derelle E."/>
            <person name="Ferraz C."/>
            <person name="Rombauts S."/>
            <person name="Rouze P."/>
            <person name="Worden A.Z."/>
            <person name="Robbens S."/>
            <person name="Partensky F."/>
            <person name="Degroeve S."/>
            <person name="Echeynie S."/>
            <person name="Cooke R."/>
            <person name="Saeys Y."/>
            <person name="Wuyts J."/>
            <person name="Jabbari K."/>
            <person name="Bowler C."/>
            <person name="Panaud O."/>
            <person name="Piegu B."/>
            <person name="Ball S.G."/>
            <person name="Ral J.-P."/>
            <person name="Bouget F.-Y."/>
            <person name="Piganeau G."/>
            <person name="De Baets B."/>
            <person name="Picard A."/>
            <person name="Delseny M."/>
            <person name="Demaille J."/>
            <person name="Van de Peer Y."/>
            <person name="Moreau H."/>
        </authorList>
    </citation>
    <scope>NUCLEOTIDE SEQUENCE [LARGE SCALE GENOMIC DNA]</scope>
    <source>
        <strain evidence="8 10">OTTH0595</strain>
    </source>
</reference>
<dbReference type="InterPro" id="IPR014726">
    <property type="entry name" value="Ribosomal_uL2_dom3"/>
</dbReference>
<dbReference type="SMART" id="SM01382">
    <property type="entry name" value="Ribosomal_L2_C"/>
    <property type="match status" value="1"/>
</dbReference>
<proteinExistence type="inferred from homology"/>
<dbReference type="InterPro" id="IPR022666">
    <property type="entry name" value="Ribosomal_uL2_RNA-bd_dom"/>
</dbReference>
<dbReference type="SUPFAM" id="SSF50249">
    <property type="entry name" value="Nucleic acid-binding proteins"/>
    <property type="match status" value="1"/>
</dbReference>
<name>A0A090LZT6_OSTTA</name>
<dbReference type="Proteomes" id="UP000009170">
    <property type="component" value="Unassembled WGS sequence"/>
</dbReference>
<feature type="compositionally biased region" description="Basic residues" evidence="5">
    <location>
        <begin position="10"/>
        <end position="29"/>
    </location>
</feature>
<comment type="subunit">
    <text evidence="2">Part of the 50S ribosomal subunit.</text>
</comment>
<feature type="domain" description="Large ribosomal subunit protein uL2 C-terminal" evidence="6">
    <location>
        <begin position="96"/>
        <end position="231"/>
    </location>
</feature>
<dbReference type="SUPFAM" id="SSF50104">
    <property type="entry name" value="Translation proteins SH3-like domain"/>
    <property type="match status" value="1"/>
</dbReference>
<dbReference type="Gene3D" id="2.30.30.30">
    <property type="match status" value="1"/>
</dbReference>
<dbReference type="GO" id="GO:0003735">
    <property type="term" value="F:structural constituent of ribosome"/>
    <property type="evidence" value="ECO:0007669"/>
    <property type="project" value="InterPro"/>
</dbReference>
<accession>A0A1Y5IIJ1</accession>
<evidence type="ECO:0000313" key="8">
    <source>
        <dbReference type="EMBL" id="CEF97530.1"/>
    </source>
</evidence>
<dbReference type="InterPro" id="IPR008991">
    <property type="entry name" value="Translation_prot_SH3-like_sf"/>
</dbReference>
<evidence type="ECO:0000313" key="9">
    <source>
        <dbReference type="EMBL" id="OUS49380.1"/>
    </source>
</evidence>
<keyword evidence="4" id="KW-0687">Ribonucleoprotein</keyword>
<evidence type="ECO:0000256" key="1">
    <source>
        <dbReference type="ARBA" id="ARBA00005636"/>
    </source>
</evidence>
<dbReference type="FunFam" id="4.10.950.10:FF:000002">
    <property type="entry name" value="60S ribosomal protein L2"/>
    <property type="match status" value="1"/>
</dbReference>
<evidence type="ECO:0000259" key="7">
    <source>
        <dbReference type="SMART" id="SM01383"/>
    </source>
</evidence>
<dbReference type="PIRSF" id="PIRSF002158">
    <property type="entry name" value="Ribosomal_L2"/>
    <property type="match status" value="1"/>
</dbReference>
<dbReference type="PROSITE" id="PS00467">
    <property type="entry name" value="RIBOSOMAL_L2"/>
    <property type="match status" value="1"/>
</dbReference>
<evidence type="ECO:0000259" key="6">
    <source>
        <dbReference type="SMART" id="SM01382"/>
    </source>
</evidence>
<dbReference type="EMBL" id="CAID01000004">
    <property type="protein sequence ID" value="CEF97530.1"/>
    <property type="molecule type" value="Genomic_DNA"/>
</dbReference>
<dbReference type="Gene3D" id="2.40.50.140">
    <property type="entry name" value="Nucleic acid-binding proteins"/>
    <property type="match status" value="1"/>
</dbReference>
<dbReference type="GO" id="GO:0002181">
    <property type="term" value="P:cytoplasmic translation"/>
    <property type="evidence" value="ECO:0007669"/>
    <property type="project" value="TreeGrafter"/>
</dbReference>
<accession>A0A454XLS1</accession>